<evidence type="ECO:0000256" key="3">
    <source>
        <dbReference type="ARBA" id="ARBA00023054"/>
    </source>
</evidence>
<comment type="function">
    <text evidence="5">Required for morphogenesis and for the elongation of the flagellar filament by facilitating polymerization of the flagellin monomers at the tip of growing filament. Forms a capping structure, which prevents flagellin subunits (transported through the central channel of the flagellum) from leaking out without polymerization at the distal end.</text>
</comment>
<comment type="subunit">
    <text evidence="2 5">Homopentamer.</text>
</comment>
<keyword evidence="8" id="KW-0969">Cilium</keyword>
<organism evidence="8 9">
    <name type="scientific">Christensenella hongkongensis</name>
    <dbReference type="NCBI Taxonomy" id="270498"/>
    <lineage>
        <taxon>Bacteria</taxon>
        <taxon>Bacillati</taxon>
        <taxon>Bacillota</taxon>
        <taxon>Clostridia</taxon>
        <taxon>Christensenellales</taxon>
        <taxon>Christensenellaceae</taxon>
        <taxon>Christensenella</taxon>
    </lineage>
</organism>
<gene>
    <name evidence="8" type="ORF">CHK_1966</name>
</gene>
<accession>A0A0M2NJU3</accession>
<dbReference type="PANTHER" id="PTHR30288:SF0">
    <property type="entry name" value="FLAGELLAR HOOK-ASSOCIATED PROTEIN 2"/>
    <property type="match status" value="1"/>
</dbReference>
<keyword evidence="9" id="KW-1185">Reference proteome</keyword>
<dbReference type="Pfam" id="PF07195">
    <property type="entry name" value="FliD_C"/>
    <property type="match status" value="1"/>
</dbReference>
<dbReference type="GO" id="GO:0009424">
    <property type="term" value="C:bacterial-type flagellum hook"/>
    <property type="evidence" value="ECO:0007669"/>
    <property type="project" value="UniProtKB-UniRule"/>
</dbReference>
<dbReference type="GO" id="GO:0007155">
    <property type="term" value="P:cell adhesion"/>
    <property type="evidence" value="ECO:0007669"/>
    <property type="project" value="InterPro"/>
</dbReference>
<evidence type="ECO:0000256" key="5">
    <source>
        <dbReference type="RuleBase" id="RU362066"/>
    </source>
</evidence>
<keyword evidence="8" id="KW-0966">Cell projection</keyword>
<dbReference type="STRING" id="270498.CHK_1966"/>
<evidence type="ECO:0000256" key="2">
    <source>
        <dbReference type="ARBA" id="ARBA00011255"/>
    </source>
</evidence>
<evidence type="ECO:0000259" key="6">
    <source>
        <dbReference type="Pfam" id="PF02465"/>
    </source>
</evidence>
<dbReference type="InterPro" id="IPR040026">
    <property type="entry name" value="FliD"/>
</dbReference>
<dbReference type="GO" id="GO:0005576">
    <property type="term" value="C:extracellular region"/>
    <property type="evidence" value="ECO:0007669"/>
    <property type="project" value="UniProtKB-SubCell"/>
</dbReference>
<sequence>MATNPISSYSTSRITGLISGMDTDSLIEKAMKSEQAKLDRMYQSKTKLEWKRDAYTDINTKLLEFSNKYMSQTSADNIFSTNVYKAYKISISDKYSSYFDIKGTANATISNHKITKTTLAEYATVNGAKYRNRVAGLTGTANSNSLASVSGTKKLGADWQDQKLSELTYEDGTKVFNFSSSGDKLSFSVNGQTFVFDQDEKMTDVLDSVSGNPSAKAKMSVVGGQIHFESTVKGEKTALVFANSAGPEVFGKNGAFGITDTTIKAKSLINEDMTLGEIATATGKDLGFDASGKISFEINGETFTFERSDTLKSVLQTVNDNADAKVTMTYDQEKDQFMLRSDVTGTGTEVSVSNKTGNFFGNDGLTGIKEDTTTKYQTIDRGTDTIATAAAKMGIDLQLDSEGKFSFTVNGVDFSFNTTDTLQTMINKVNGNEEAKAKLTYSQITDSFVFTSSETGRDATVTVANKDGANAFGGADSFFGTAEASSRGTDATIEIDGETITQSSNSFVLDGMEFTLKTAFDSSDPKVAELGPASFSVEQDIDKVVDKVKKFVEDYNKLVQSLYEQITEEIDYDYSPLSQSARADLSEDDLKQWDEKAKQGILRNDSVVNNLLFGMRTSLFEAVGDTGLSAHDLGISTIAYSKEKYGGQLEFDEDKFREMMKKDPDAVANVMAATSTATDSKVEHAQSGLISRFFDQLSDARSTIRSTNLKNTNQQISDTETKMSDQLKKMYEQQEALYNKFATMETLMSQYQQQSTWLTQQISSLNSQLGRS</sequence>
<evidence type="ECO:0000256" key="1">
    <source>
        <dbReference type="ARBA" id="ARBA00009764"/>
    </source>
</evidence>
<reference evidence="8 9" key="1">
    <citation type="submission" date="2015-04" db="EMBL/GenBank/DDBJ databases">
        <title>Draft genome sequence of bacteremic isolate Catabacter hongkongensis type strain HKU16T.</title>
        <authorList>
            <person name="Lau S.K."/>
            <person name="Teng J.L."/>
            <person name="Huang Y."/>
            <person name="Curreem S.O."/>
            <person name="Tsui S.K."/>
            <person name="Woo P.C."/>
        </authorList>
    </citation>
    <scope>NUCLEOTIDE SEQUENCE [LARGE SCALE GENOMIC DNA]</scope>
    <source>
        <strain evidence="8 9">HKU16</strain>
    </source>
</reference>
<dbReference type="InterPro" id="IPR003481">
    <property type="entry name" value="FliD_N"/>
</dbReference>
<dbReference type="Pfam" id="PF02465">
    <property type="entry name" value="FliD_N"/>
    <property type="match status" value="1"/>
</dbReference>
<comment type="subcellular location">
    <subcellularLocation>
        <location evidence="5">Secreted</location>
    </subcellularLocation>
    <subcellularLocation>
        <location evidence="5">Bacterial flagellum</location>
    </subcellularLocation>
</comment>
<dbReference type="RefSeq" id="WP_046443819.1">
    <property type="nucleotide sequence ID" value="NZ_LAYJ01000105.1"/>
</dbReference>
<dbReference type="GO" id="GO:0071973">
    <property type="term" value="P:bacterial-type flagellum-dependent cell motility"/>
    <property type="evidence" value="ECO:0007669"/>
    <property type="project" value="TreeGrafter"/>
</dbReference>
<evidence type="ECO:0000313" key="8">
    <source>
        <dbReference type="EMBL" id="KKI50500.1"/>
    </source>
</evidence>
<evidence type="ECO:0000256" key="4">
    <source>
        <dbReference type="ARBA" id="ARBA00023143"/>
    </source>
</evidence>
<dbReference type="InterPro" id="IPR010809">
    <property type="entry name" value="FliD_C"/>
</dbReference>
<dbReference type="PANTHER" id="PTHR30288">
    <property type="entry name" value="FLAGELLAR CAP/ASSEMBLY PROTEIN FLID"/>
    <property type="match status" value="1"/>
</dbReference>
<keyword evidence="8" id="KW-0282">Flagellum</keyword>
<comment type="caution">
    <text evidence="8">The sequence shown here is derived from an EMBL/GenBank/DDBJ whole genome shotgun (WGS) entry which is preliminary data.</text>
</comment>
<feature type="domain" description="Flagellar hook-associated protein 2 C-terminal" evidence="7">
    <location>
        <begin position="488"/>
        <end position="753"/>
    </location>
</feature>
<protein>
    <recommendedName>
        <fullName evidence="5">Flagellar hook-associated protein 2</fullName>
        <shortName evidence="5">HAP2</shortName>
    </recommendedName>
    <alternativeName>
        <fullName evidence="5">Flagellar cap protein</fullName>
    </alternativeName>
</protein>
<dbReference type="Proteomes" id="UP000034076">
    <property type="component" value="Unassembled WGS sequence"/>
</dbReference>
<dbReference type="OrthoDB" id="9776025at2"/>
<keyword evidence="3" id="KW-0175">Coiled coil</keyword>
<evidence type="ECO:0000259" key="7">
    <source>
        <dbReference type="Pfam" id="PF07195"/>
    </source>
</evidence>
<comment type="similarity">
    <text evidence="1 5">Belongs to the FliD family.</text>
</comment>
<dbReference type="GO" id="GO:0009421">
    <property type="term" value="C:bacterial-type flagellum filament cap"/>
    <property type="evidence" value="ECO:0007669"/>
    <property type="project" value="InterPro"/>
</dbReference>
<name>A0A0M2NJU3_9FIRM</name>
<keyword evidence="5" id="KW-0964">Secreted</keyword>
<proteinExistence type="inferred from homology"/>
<evidence type="ECO:0000313" key="9">
    <source>
        <dbReference type="Proteomes" id="UP000034076"/>
    </source>
</evidence>
<dbReference type="EMBL" id="LAYJ01000105">
    <property type="protein sequence ID" value="KKI50500.1"/>
    <property type="molecule type" value="Genomic_DNA"/>
</dbReference>
<keyword evidence="4 5" id="KW-0975">Bacterial flagellum</keyword>
<dbReference type="AlphaFoldDB" id="A0A0M2NJU3"/>
<feature type="domain" description="Flagellar hook-associated protein 2 N-terminal" evidence="6">
    <location>
        <begin position="19"/>
        <end position="121"/>
    </location>
</feature>